<dbReference type="PANTHER" id="PTHR10091">
    <property type="entry name" value="ALDOSE-1-EPIMERASE"/>
    <property type="match status" value="1"/>
</dbReference>
<dbReference type="GO" id="GO:0030246">
    <property type="term" value="F:carbohydrate binding"/>
    <property type="evidence" value="ECO:0007669"/>
    <property type="project" value="InterPro"/>
</dbReference>
<dbReference type="InterPro" id="IPR014718">
    <property type="entry name" value="GH-type_carb-bd"/>
</dbReference>
<accession>A0A6J7KZF7</accession>
<protein>
    <submittedName>
        <fullName evidence="1">Unannotated protein</fullName>
    </submittedName>
</protein>
<dbReference type="SUPFAM" id="SSF74650">
    <property type="entry name" value="Galactose mutarotase-like"/>
    <property type="match status" value="1"/>
</dbReference>
<dbReference type="Gene3D" id="2.70.98.10">
    <property type="match status" value="1"/>
</dbReference>
<sequence>MTSVTGEQFVLTHQGPSGLFTATITQVGAALRTFSLGEIDLVEPYSDEVKAPLCAGQVMAPWVNRLDHGQWKHNGKVLQNPITIVEQDNANHGLMLDYIYDLVSQTESSVTLAGLISPTAGYPFEVLTHVTYSLSDFGLEVTHRAVNRSLEAAPYATGAHPYFTFSAVDSADLILTSDAATLTLVNDRQIPVAEAATAGSDFDLRDGVRIGDRHIDEDLTGLPRDEQGLAHTYLRASDGRGLDVWQDATFKHVVIFTPKYFPTVLGGETSVAAIEPSTSAPNAFNSGRDLLWLEPGVEFLGRWGVAVTR</sequence>
<dbReference type="GO" id="GO:0006006">
    <property type="term" value="P:glucose metabolic process"/>
    <property type="evidence" value="ECO:0007669"/>
    <property type="project" value="TreeGrafter"/>
</dbReference>
<dbReference type="PANTHER" id="PTHR10091:SF0">
    <property type="entry name" value="GALACTOSE MUTAROTASE"/>
    <property type="match status" value="1"/>
</dbReference>
<proteinExistence type="predicted"/>
<dbReference type="EMBL" id="CAFBNO010000070">
    <property type="protein sequence ID" value="CAB4961055.1"/>
    <property type="molecule type" value="Genomic_DNA"/>
</dbReference>
<dbReference type="InterPro" id="IPR011013">
    <property type="entry name" value="Gal_mutarotase_sf_dom"/>
</dbReference>
<dbReference type="InterPro" id="IPR008183">
    <property type="entry name" value="Aldose_1/G6P_1-epimerase"/>
</dbReference>
<dbReference type="GO" id="GO:0004034">
    <property type="term" value="F:aldose 1-epimerase activity"/>
    <property type="evidence" value="ECO:0007669"/>
    <property type="project" value="TreeGrafter"/>
</dbReference>
<dbReference type="Pfam" id="PF01263">
    <property type="entry name" value="Aldose_epim"/>
    <property type="match status" value="1"/>
</dbReference>
<dbReference type="GO" id="GO:0033499">
    <property type="term" value="P:galactose catabolic process via UDP-galactose, Leloir pathway"/>
    <property type="evidence" value="ECO:0007669"/>
    <property type="project" value="TreeGrafter"/>
</dbReference>
<gene>
    <name evidence="1" type="ORF">UFOPK3837_01062</name>
</gene>
<reference evidence="1" key="1">
    <citation type="submission" date="2020-05" db="EMBL/GenBank/DDBJ databases">
        <authorList>
            <person name="Chiriac C."/>
            <person name="Salcher M."/>
            <person name="Ghai R."/>
            <person name="Kavagutti S V."/>
        </authorList>
    </citation>
    <scope>NUCLEOTIDE SEQUENCE</scope>
</reference>
<name>A0A6J7KZF7_9ZZZZ</name>
<evidence type="ECO:0000313" key="1">
    <source>
        <dbReference type="EMBL" id="CAB4961055.1"/>
    </source>
</evidence>
<dbReference type="AlphaFoldDB" id="A0A6J7KZF7"/>
<organism evidence="1">
    <name type="scientific">freshwater metagenome</name>
    <dbReference type="NCBI Taxonomy" id="449393"/>
    <lineage>
        <taxon>unclassified sequences</taxon>
        <taxon>metagenomes</taxon>
        <taxon>ecological metagenomes</taxon>
    </lineage>
</organism>